<evidence type="ECO:0000313" key="3">
    <source>
        <dbReference type="Proteomes" id="UP000664534"/>
    </source>
</evidence>
<dbReference type="EMBL" id="CAJPDT010000097">
    <property type="protein sequence ID" value="CAF9937174.1"/>
    <property type="molecule type" value="Genomic_DNA"/>
</dbReference>
<protein>
    <submittedName>
        <fullName evidence="2">Uncharacterized protein</fullName>
    </submittedName>
</protein>
<comment type="caution">
    <text evidence="2">The sequence shown here is derived from an EMBL/GenBank/DDBJ whole genome shotgun (WGS) entry which is preliminary data.</text>
</comment>
<proteinExistence type="predicted"/>
<keyword evidence="1" id="KW-0732">Signal</keyword>
<evidence type="ECO:0000256" key="1">
    <source>
        <dbReference type="SAM" id="SignalP"/>
    </source>
</evidence>
<organism evidence="2 3">
    <name type="scientific">Imshaugia aleurites</name>
    <dbReference type="NCBI Taxonomy" id="172621"/>
    <lineage>
        <taxon>Eukaryota</taxon>
        <taxon>Fungi</taxon>
        <taxon>Dikarya</taxon>
        <taxon>Ascomycota</taxon>
        <taxon>Pezizomycotina</taxon>
        <taxon>Lecanoromycetes</taxon>
        <taxon>OSLEUM clade</taxon>
        <taxon>Lecanoromycetidae</taxon>
        <taxon>Lecanorales</taxon>
        <taxon>Lecanorineae</taxon>
        <taxon>Parmeliaceae</taxon>
        <taxon>Imshaugia</taxon>
    </lineage>
</organism>
<accession>A0A8H3G5Z7</accession>
<feature type="chain" id="PRO_5034686060" evidence="1">
    <location>
        <begin position="24"/>
        <end position="224"/>
    </location>
</feature>
<dbReference type="Proteomes" id="UP000664534">
    <property type="component" value="Unassembled WGS sequence"/>
</dbReference>
<evidence type="ECO:0000313" key="2">
    <source>
        <dbReference type="EMBL" id="CAF9937174.1"/>
    </source>
</evidence>
<dbReference type="AlphaFoldDB" id="A0A8H3G5Z7"/>
<feature type="signal peptide" evidence="1">
    <location>
        <begin position="1"/>
        <end position="23"/>
    </location>
</feature>
<name>A0A8H3G5Z7_9LECA</name>
<dbReference type="OrthoDB" id="5385976at2759"/>
<keyword evidence="3" id="KW-1185">Reference proteome</keyword>
<reference evidence="2" key="1">
    <citation type="submission" date="2021-03" db="EMBL/GenBank/DDBJ databases">
        <authorList>
            <person name="Tagirdzhanova G."/>
        </authorList>
    </citation>
    <scope>NUCLEOTIDE SEQUENCE</scope>
</reference>
<gene>
    <name evidence="2" type="ORF">IMSHALPRED_011044</name>
</gene>
<sequence>MAVGFRLEIFCFATVYLTIRTAGLSLPLSQAVDSPGPLTTVSLNVSNPAPVGLCTSSLIWTGRTAFDAELTQNCYQAWRTFMATDVATYKNTEFEFLQPGDEGSHPRVPKMVTPRRYISKSCTIAIANIAEIPRGILPGEPPGPFPRSDLGRFVNFRAPIAAVRADCLGVRREVGWAMIGRQQAMAILMFTTQAAIDRMIPRGVIPSNLLNTTTGAVGGLDTAQ</sequence>